<reference evidence="1" key="1">
    <citation type="journal article" date="2014" name="Nat. Commun.">
        <title>The rainbow trout genome provides novel insights into evolution after whole-genome duplication in vertebrates.</title>
        <authorList>
            <person name="Berthelot C."/>
            <person name="Brunet F."/>
            <person name="Chalopin D."/>
            <person name="Juanchich A."/>
            <person name="Bernard M."/>
            <person name="Noel B."/>
            <person name="Bento P."/>
            <person name="Da Silva C."/>
            <person name="Labadie K."/>
            <person name="Alberti A."/>
            <person name="Aury J.M."/>
            <person name="Louis A."/>
            <person name="Dehais P."/>
            <person name="Bardou P."/>
            <person name="Montfort J."/>
            <person name="Klopp C."/>
            <person name="Cabau C."/>
            <person name="Gaspin C."/>
            <person name="Thorgaard G.H."/>
            <person name="Boussaha M."/>
            <person name="Quillet E."/>
            <person name="Guyomard R."/>
            <person name="Galiana D."/>
            <person name="Bobe J."/>
            <person name="Volff J.N."/>
            <person name="Genet C."/>
            <person name="Wincker P."/>
            <person name="Jaillon O."/>
            <person name="Roest Crollius H."/>
            <person name="Guiguen Y."/>
        </authorList>
    </citation>
    <scope>NUCLEOTIDE SEQUENCE [LARGE SCALE GENOMIC DNA]</scope>
</reference>
<dbReference type="PaxDb" id="8022-A0A060W9G7"/>
<name>A0A060W9G7_ONCMY</name>
<dbReference type="Proteomes" id="UP000193380">
    <property type="component" value="Unassembled WGS sequence"/>
</dbReference>
<dbReference type="EMBL" id="FR904371">
    <property type="protein sequence ID" value="CDQ61200.1"/>
    <property type="molecule type" value="Genomic_DNA"/>
</dbReference>
<protein>
    <submittedName>
        <fullName evidence="1">Uncharacterized protein</fullName>
    </submittedName>
</protein>
<gene>
    <name evidence="1" type="ORF">GSONMT00064677001</name>
</gene>
<organism evidence="1 2">
    <name type="scientific">Oncorhynchus mykiss</name>
    <name type="common">Rainbow trout</name>
    <name type="synonym">Salmo gairdneri</name>
    <dbReference type="NCBI Taxonomy" id="8022"/>
    <lineage>
        <taxon>Eukaryota</taxon>
        <taxon>Metazoa</taxon>
        <taxon>Chordata</taxon>
        <taxon>Craniata</taxon>
        <taxon>Vertebrata</taxon>
        <taxon>Euteleostomi</taxon>
        <taxon>Actinopterygii</taxon>
        <taxon>Neopterygii</taxon>
        <taxon>Teleostei</taxon>
        <taxon>Protacanthopterygii</taxon>
        <taxon>Salmoniformes</taxon>
        <taxon>Salmonidae</taxon>
        <taxon>Salmoninae</taxon>
        <taxon>Oncorhynchus</taxon>
    </lineage>
</organism>
<evidence type="ECO:0000313" key="1">
    <source>
        <dbReference type="EMBL" id="CDQ61200.1"/>
    </source>
</evidence>
<reference evidence="1" key="2">
    <citation type="submission" date="2014-03" db="EMBL/GenBank/DDBJ databases">
        <authorList>
            <person name="Genoscope - CEA"/>
        </authorList>
    </citation>
    <scope>NUCLEOTIDE SEQUENCE</scope>
</reference>
<accession>A0A060W9G7</accession>
<evidence type="ECO:0000313" key="2">
    <source>
        <dbReference type="Proteomes" id="UP000193380"/>
    </source>
</evidence>
<sequence>MFFTIRPSGLPPMLLIGHITAILHSSVNWSSLYTCRKIHLLMLIYKTLLGLTPPYLRYLLQPSSSTYNTRMCSGHAMLLS</sequence>
<dbReference type="AlphaFoldDB" id="A0A060W9G7"/>
<proteinExistence type="predicted"/>